<comment type="caution">
    <text evidence="10">The sequence shown here is derived from an EMBL/GenBank/DDBJ whole genome shotgun (WGS) entry which is preliminary data.</text>
</comment>
<dbReference type="GO" id="GO:0016020">
    <property type="term" value="C:membrane"/>
    <property type="evidence" value="ECO:0007669"/>
    <property type="project" value="UniProtKB-SubCell"/>
</dbReference>
<gene>
    <name evidence="10" type="ORF">JKP88DRAFT_270011</name>
</gene>
<feature type="transmembrane region" description="Helical" evidence="9">
    <location>
        <begin position="182"/>
        <end position="201"/>
    </location>
</feature>
<feature type="transmembrane region" description="Helical" evidence="9">
    <location>
        <begin position="213"/>
        <end position="235"/>
    </location>
</feature>
<feature type="transmembrane region" description="Helical" evidence="9">
    <location>
        <begin position="155"/>
        <end position="176"/>
    </location>
</feature>
<evidence type="ECO:0000313" key="11">
    <source>
        <dbReference type="Proteomes" id="UP000664859"/>
    </source>
</evidence>
<name>A0A835YUU5_9STRA</name>
<dbReference type="OrthoDB" id="271506at2759"/>
<dbReference type="EMBL" id="JAFCMP010000290">
    <property type="protein sequence ID" value="KAG5181830.1"/>
    <property type="molecule type" value="Genomic_DNA"/>
</dbReference>
<dbReference type="PANTHER" id="PTHR12226">
    <property type="entry name" value="MANNOSE-P-DOLICHOL UTILIZATION DEFECT 1 LEC35 -RELATED"/>
    <property type="match status" value="1"/>
</dbReference>
<keyword evidence="11" id="KW-1185">Reference proteome</keyword>
<dbReference type="InterPro" id="IPR016817">
    <property type="entry name" value="MannP-dilichol_defect-1"/>
</dbReference>
<dbReference type="Pfam" id="PF04193">
    <property type="entry name" value="PQ-loop"/>
    <property type="match status" value="2"/>
</dbReference>
<keyword evidence="4" id="KW-0677">Repeat</keyword>
<dbReference type="InterPro" id="IPR006603">
    <property type="entry name" value="PQ-loop_rpt"/>
</dbReference>
<keyword evidence="5 8" id="KW-1133">Transmembrane helix</keyword>
<dbReference type="SMART" id="SM00679">
    <property type="entry name" value="CTNS"/>
    <property type="match status" value="2"/>
</dbReference>
<keyword evidence="3 8" id="KW-0812">Transmembrane</keyword>
<evidence type="ECO:0000256" key="1">
    <source>
        <dbReference type="ARBA" id="ARBA00004141"/>
    </source>
</evidence>
<evidence type="ECO:0000256" key="2">
    <source>
        <dbReference type="ARBA" id="ARBA00022448"/>
    </source>
</evidence>
<evidence type="ECO:0000256" key="9">
    <source>
        <dbReference type="SAM" id="Phobius"/>
    </source>
</evidence>
<evidence type="ECO:0000256" key="7">
    <source>
        <dbReference type="ARBA" id="ARBA00038475"/>
    </source>
</evidence>
<dbReference type="Gene3D" id="1.20.1280.290">
    <property type="match status" value="2"/>
</dbReference>
<accession>A0A835YUU5</accession>
<evidence type="ECO:0000256" key="6">
    <source>
        <dbReference type="ARBA" id="ARBA00023136"/>
    </source>
</evidence>
<sequence>MTVMDEQALVWGLFTKDCYMTMVEQGDVGNVECLKAVGAKALGYAMIAASFAIKAPQIAKIVGSKSVVGLSPSAFYSETVAYIINAMYHIARGSPLSAYGEVLTILVQNLVLVVLLWAYMTPQERPALAGRAFVIMGFATIAVGCAALPPEYLHLLPLTNLPLILVARIPQILTIYQNGHTGQLAFITMAMNVAGTALRMLTTIQEVGWDKGLLIQYGTSLVFNGILFVQILYYWGATNKFVDSEDKKKVA</sequence>
<evidence type="ECO:0000256" key="5">
    <source>
        <dbReference type="ARBA" id="ARBA00022989"/>
    </source>
</evidence>
<organism evidence="10 11">
    <name type="scientific">Tribonema minus</name>
    <dbReference type="NCBI Taxonomy" id="303371"/>
    <lineage>
        <taxon>Eukaryota</taxon>
        <taxon>Sar</taxon>
        <taxon>Stramenopiles</taxon>
        <taxon>Ochrophyta</taxon>
        <taxon>PX clade</taxon>
        <taxon>Xanthophyceae</taxon>
        <taxon>Tribonematales</taxon>
        <taxon>Tribonemataceae</taxon>
        <taxon>Tribonema</taxon>
    </lineage>
</organism>
<protein>
    <recommendedName>
        <fullName evidence="8">Mannose-P-dolichol utilization defect 1 protein homolog</fullName>
    </recommendedName>
</protein>
<keyword evidence="2" id="KW-0813">Transport</keyword>
<keyword evidence="6 8" id="KW-0472">Membrane</keyword>
<proteinExistence type="inferred from homology"/>
<dbReference type="PANTHER" id="PTHR12226:SF2">
    <property type="entry name" value="MANNOSE-P-DOLICHOL UTILIZATION DEFECT 1 PROTEIN"/>
    <property type="match status" value="1"/>
</dbReference>
<evidence type="ECO:0000256" key="3">
    <source>
        <dbReference type="ARBA" id="ARBA00022692"/>
    </source>
</evidence>
<evidence type="ECO:0000256" key="8">
    <source>
        <dbReference type="PIRNR" id="PIRNR023381"/>
    </source>
</evidence>
<comment type="subcellular location">
    <subcellularLocation>
        <location evidence="1 8">Membrane</location>
        <topology evidence="1 8">Multi-pass membrane protein</topology>
    </subcellularLocation>
</comment>
<evidence type="ECO:0000256" key="4">
    <source>
        <dbReference type="ARBA" id="ARBA00022737"/>
    </source>
</evidence>
<comment type="similarity">
    <text evidence="7 8">Belongs to the MPDU1 (TC 2.A.43.3) family.</text>
</comment>
<evidence type="ECO:0000313" key="10">
    <source>
        <dbReference type="EMBL" id="KAG5181830.1"/>
    </source>
</evidence>
<feature type="transmembrane region" description="Helical" evidence="9">
    <location>
        <begin position="102"/>
        <end position="120"/>
    </location>
</feature>
<feature type="transmembrane region" description="Helical" evidence="9">
    <location>
        <begin position="126"/>
        <end position="148"/>
    </location>
</feature>
<dbReference type="AlphaFoldDB" id="A0A835YUU5"/>
<reference evidence="10" key="1">
    <citation type="submission" date="2021-02" db="EMBL/GenBank/DDBJ databases">
        <title>First Annotated Genome of the Yellow-green Alga Tribonema minus.</title>
        <authorList>
            <person name="Mahan K.M."/>
        </authorList>
    </citation>
    <scope>NUCLEOTIDE SEQUENCE</scope>
    <source>
        <strain evidence="10">UTEX B ZZ1240</strain>
    </source>
</reference>
<dbReference type="Proteomes" id="UP000664859">
    <property type="component" value="Unassembled WGS sequence"/>
</dbReference>
<dbReference type="PIRSF" id="PIRSF023381">
    <property type="entry name" value="MannP-dilichol_defect-1p"/>
    <property type="match status" value="1"/>
</dbReference>